<sequence length="329" mass="37513">MNQKQLTDIKIGEQIDHFLILTKIEERTTKSGSPFLNLELRDKSTSITAKVWDGFADFVKNAESGKIAKIKGLMEEFNNQPQIKVNSIRLANEKDKVNPSDFLPKSLRSIVEMTDEFEKRIDSIKNEHLKLLIKKILSGEKFEKYKHVPAGKAWHHAYVHGLIEHTLEIIRICDLMCDIHSELNRDLLITGAILHDFGKTEELNYETNFDYTDKGKLLGHIVIAAIEIENGAKSIKNFPDELKDHLIHLVLSHQGKLEQASPVVPKTLEAITLYHADELSAKVNAYKYAIKLDENKEGNWTRFQQLAGTAIFIPEKDDSDIAQETLFDN</sequence>
<dbReference type="CDD" id="cd04492">
    <property type="entry name" value="YhaM_OBF_like"/>
    <property type="match status" value="1"/>
</dbReference>
<evidence type="ECO:0000259" key="2">
    <source>
        <dbReference type="SMART" id="SM00471"/>
    </source>
</evidence>
<proteinExistence type="predicted"/>
<evidence type="ECO:0000256" key="1">
    <source>
        <dbReference type="ARBA" id="ARBA00022801"/>
    </source>
</evidence>
<name>A0A0W8G0Z0_9ZZZZ</name>
<dbReference type="AlphaFoldDB" id="A0A0W8G0Z0"/>
<accession>A0A0W8G0Z0</accession>
<dbReference type="InterPro" id="IPR012340">
    <property type="entry name" value="NA-bd_OB-fold"/>
</dbReference>
<dbReference type="SMART" id="SM00471">
    <property type="entry name" value="HDc"/>
    <property type="match status" value="1"/>
</dbReference>
<reference evidence="3" key="1">
    <citation type="journal article" date="2015" name="Proc. Natl. Acad. Sci. U.S.A.">
        <title>Networks of energetic and metabolic interactions define dynamics in microbial communities.</title>
        <authorList>
            <person name="Embree M."/>
            <person name="Liu J.K."/>
            <person name="Al-Bassam M.M."/>
            <person name="Zengler K."/>
        </authorList>
    </citation>
    <scope>NUCLEOTIDE SEQUENCE</scope>
</reference>
<dbReference type="Gene3D" id="2.40.50.140">
    <property type="entry name" value="Nucleic acid-binding proteins"/>
    <property type="match status" value="1"/>
</dbReference>
<dbReference type="Pfam" id="PF01336">
    <property type="entry name" value="tRNA_anti-codon"/>
    <property type="match status" value="1"/>
</dbReference>
<keyword evidence="1" id="KW-0378">Hydrolase</keyword>
<dbReference type="GO" id="GO:0016787">
    <property type="term" value="F:hydrolase activity"/>
    <property type="evidence" value="ECO:0007669"/>
    <property type="project" value="UniProtKB-KW"/>
</dbReference>
<dbReference type="SUPFAM" id="SSF50249">
    <property type="entry name" value="Nucleic acid-binding proteins"/>
    <property type="match status" value="1"/>
</dbReference>
<dbReference type="PANTHER" id="PTHR37294">
    <property type="entry name" value="3'-5' EXORIBONUCLEASE YHAM"/>
    <property type="match status" value="1"/>
</dbReference>
<dbReference type="InterPro" id="IPR003607">
    <property type="entry name" value="HD/PDEase_dom"/>
</dbReference>
<dbReference type="NCBIfam" id="TIGR00277">
    <property type="entry name" value="HDIG"/>
    <property type="match status" value="1"/>
</dbReference>
<dbReference type="InterPro" id="IPR050798">
    <property type="entry name" value="YhaM_exoribonuc/phosphodiest"/>
</dbReference>
<gene>
    <name evidence="3" type="ORF">ASZ90_003397</name>
</gene>
<dbReference type="InterPro" id="IPR006675">
    <property type="entry name" value="HDIG_dom"/>
</dbReference>
<dbReference type="Gene3D" id="1.10.3210.10">
    <property type="entry name" value="Hypothetical protein af1432"/>
    <property type="match status" value="1"/>
</dbReference>
<protein>
    <submittedName>
        <fullName evidence="3">3'-&gt;5' exoribonuclease bsu yham</fullName>
    </submittedName>
</protein>
<evidence type="ECO:0000313" key="3">
    <source>
        <dbReference type="EMBL" id="KUG26753.1"/>
    </source>
</evidence>
<dbReference type="InterPro" id="IPR006674">
    <property type="entry name" value="HD_domain"/>
</dbReference>
<feature type="domain" description="HD/PDEase" evidence="2">
    <location>
        <begin position="158"/>
        <end position="291"/>
    </location>
</feature>
<dbReference type="Pfam" id="PF01966">
    <property type="entry name" value="HD"/>
    <property type="match status" value="1"/>
</dbReference>
<dbReference type="InterPro" id="IPR004365">
    <property type="entry name" value="NA-bd_OB_tRNA"/>
</dbReference>
<dbReference type="SUPFAM" id="SSF109604">
    <property type="entry name" value="HD-domain/PDEase-like"/>
    <property type="match status" value="1"/>
</dbReference>
<dbReference type="PANTHER" id="PTHR37294:SF1">
    <property type="entry name" value="3'-5' EXORIBONUCLEASE YHAM"/>
    <property type="match status" value="1"/>
</dbReference>
<organism evidence="3">
    <name type="scientific">hydrocarbon metagenome</name>
    <dbReference type="NCBI Taxonomy" id="938273"/>
    <lineage>
        <taxon>unclassified sequences</taxon>
        <taxon>metagenomes</taxon>
        <taxon>ecological metagenomes</taxon>
    </lineage>
</organism>
<dbReference type="EMBL" id="LNQE01000411">
    <property type="protein sequence ID" value="KUG26753.1"/>
    <property type="molecule type" value="Genomic_DNA"/>
</dbReference>
<dbReference type="GO" id="GO:0031125">
    <property type="term" value="P:rRNA 3'-end processing"/>
    <property type="evidence" value="ECO:0007669"/>
    <property type="project" value="TreeGrafter"/>
</dbReference>
<dbReference type="CDD" id="cd00077">
    <property type="entry name" value="HDc"/>
    <property type="match status" value="1"/>
</dbReference>
<dbReference type="GO" id="GO:0003676">
    <property type="term" value="F:nucleic acid binding"/>
    <property type="evidence" value="ECO:0007669"/>
    <property type="project" value="InterPro"/>
</dbReference>
<comment type="caution">
    <text evidence="3">The sequence shown here is derived from an EMBL/GenBank/DDBJ whole genome shotgun (WGS) entry which is preliminary data.</text>
</comment>